<name>A0A380RUL2_FIBSU</name>
<sequence>MIDYKKIIKSRRLRLAILNFLSFIPDEWMIKIQYRIKTGRKLNLQNPQRFTEKMQWYKLFYRDPLMKTCVDKYDVRGYIKSLGLEAILNECYGVFDNAEDVDFNQFPQKFVLKDTLGGGGTSVIICNNKTEANLKNYRVQMRRWIHSSTGKNFGREWVYENRKHRIIAEKFIDSIPEKGGLIDYKFMCFQGKVNFVIVLADRIMGVSAGCGLFDVDFNRLPCNELDETPLTRDVPKPSNYNEMIKIAEKISSRFPLVRVDLYNQNGAILFGEMTFFDSSGYQLYNPDSFDFELGKKFNLPDKINL</sequence>
<dbReference type="InterPro" id="IPR029465">
    <property type="entry name" value="ATPgrasp_TupA"/>
</dbReference>
<dbReference type="AlphaFoldDB" id="A0A380RUL2"/>
<gene>
    <name evidence="1" type="ORF">SAMN05661053_0469</name>
</gene>
<proteinExistence type="predicted"/>
<evidence type="ECO:0000313" key="1">
    <source>
        <dbReference type="EMBL" id="SUQ19240.1"/>
    </source>
</evidence>
<organism evidence="1 2">
    <name type="scientific">Fibrobacter succinogenes</name>
    <name type="common">Bacteroides succinogenes</name>
    <dbReference type="NCBI Taxonomy" id="833"/>
    <lineage>
        <taxon>Bacteria</taxon>
        <taxon>Pseudomonadati</taxon>
        <taxon>Fibrobacterota</taxon>
        <taxon>Fibrobacteria</taxon>
        <taxon>Fibrobacterales</taxon>
        <taxon>Fibrobacteraceae</taxon>
        <taxon>Fibrobacter</taxon>
    </lineage>
</organism>
<accession>A0A380RUL2</accession>
<dbReference type="Pfam" id="PF14305">
    <property type="entry name" value="ATPgrasp_TupA"/>
    <property type="match status" value="1"/>
</dbReference>
<dbReference type="Proteomes" id="UP000255423">
    <property type="component" value="Unassembled WGS sequence"/>
</dbReference>
<dbReference type="SUPFAM" id="SSF56059">
    <property type="entry name" value="Glutathione synthetase ATP-binding domain-like"/>
    <property type="match status" value="1"/>
</dbReference>
<protein>
    <submittedName>
        <fullName evidence="1">TupA-like ATPgrasp</fullName>
    </submittedName>
</protein>
<evidence type="ECO:0000313" key="2">
    <source>
        <dbReference type="Proteomes" id="UP000255423"/>
    </source>
</evidence>
<dbReference type="EMBL" id="UHJL01000001">
    <property type="protein sequence ID" value="SUQ19240.1"/>
    <property type="molecule type" value="Genomic_DNA"/>
</dbReference>
<reference evidence="1 2" key="1">
    <citation type="submission" date="2017-08" db="EMBL/GenBank/DDBJ databases">
        <authorList>
            <person name="de Groot N.N."/>
        </authorList>
    </citation>
    <scope>NUCLEOTIDE SEQUENCE [LARGE SCALE GENOMIC DNA]</scope>
    <source>
        <strain evidence="1 2">HM2</strain>
    </source>
</reference>